<dbReference type="Proteomes" id="UP000301309">
    <property type="component" value="Unassembled WGS sequence"/>
</dbReference>
<dbReference type="AlphaFoldDB" id="A0A4D4KMH1"/>
<organism evidence="2 3">
    <name type="scientific">Streptomyces violaceusniger</name>
    <dbReference type="NCBI Taxonomy" id="68280"/>
    <lineage>
        <taxon>Bacteria</taxon>
        <taxon>Bacillati</taxon>
        <taxon>Actinomycetota</taxon>
        <taxon>Actinomycetes</taxon>
        <taxon>Kitasatosporales</taxon>
        <taxon>Streptomycetaceae</taxon>
        <taxon>Streptomyces</taxon>
        <taxon>Streptomyces violaceusniger group</taxon>
    </lineage>
</organism>
<gene>
    <name evidence="2" type="ORF">SVIO_000170</name>
</gene>
<evidence type="ECO:0000313" key="3">
    <source>
        <dbReference type="Proteomes" id="UP000301309"/>
    </source>
</evidence>
<sequence length="349" mass="37737">MGRVRHRGFPRRRRPLRLPHRLIPRSTPCPATTAPPQPETILPQPSDYQPAVKEARPARIAFEGPSGSGRTLTSLLVASALGGPIAVIDTTGGTAAKYADTVPFNTLELTHFDPERLFTALAVAAMGAYPVLIVDRYSAFWNGSGGMLDKVADETRSGYGSSNTAWNRYRPVDRRVTAALSAYPGHVILTLNSRTDAVIDTDAQGRQYALRLSLRPEQRSDLDYDLDAVGTLGPVATVRFGKSRIPPLTGQVIEQPGEDLGRTIAQWASEGVPNWPQASFIERARDPEATFDSLGQLRAEALASRAGTMAVLDLHGEPTTLDALIVKRGRELAPAHDRAPSRRGGPPLT</sequence>
<evidence type="ECO:0008006" key="4">
    <source>
        <dbReference type="Google" id="ProtNLM"/>
    </source>
</evidence>
<accession>A0A4D4KMH1</accession>
<dbReference type="SUPFAM" id="SSF52540">
    <property type="entry name" value="P-loop containing nucleoside triphosphate hydrolases"/>
    <property type="match status" value="1"/>
</dbReference>
<keyword evidence="3" id="KW-1185">Reference proteome</keyword>
<dbReference type="InterPro" id="IPR027417">
    <property type="entry name" value="P-loop_NTPase"/>
</dbReference>
<dbReference type="EMBL" id="BJHW01000001">
    <property type="protein sequence ID" value="GDY49394.1"/>
    <property type="molecule type" value="Genomic_DNA"/>
</dbReference>
<name>A0A4D4KMH1_STRVO</name>
<dbReference type="OrthoDB" id="1625426at2"/>
<reference evidence="2 3" key="1">
    <citation type="journal article" date="2020" name="Int. J. Syst. Evol. Microbiol.">
        <title>Reclassification of Streptomyces castelarensis and Streptomyces sporoclivatus as later heterotypic synonyms of Streptomyces antimycoticus.</title>
        <authorList>
            <person name="Komaki H."/>
            <person name="Tamura T."/>
        </authorList>
    </citation>
    <scope>NUCLEOTIDE SEQUENCE [LARGE SCALE GENOMIC DNA]</scope>
    <source>
        <strain evidence="2 3">NBRC 13459</strain>
    </source>
</reference>
<feature type="region of interest" description="Disordered" evidence="1">
    <location>
        <begin position="1"/>
        <end position="44"/>
    </location>
</feature>
<dbReference type="Pfam" id="PF13479">
    <property type="entry name" value="AAA_24"/>
    <property type="match status" value="1"/>
</dbReference>
<protein>
    <recommendedName>
        <fullName evidence="4">AAA+ ATPase domain-containing protein</fullName>
    </recommendedName>
</protein>
<evidence type="ECO:0000256" key="1">
    <source>
        <dbReference type="SAM" id="MobiDB-lite"/>
    </source>
</evidence>
<proteinExistence type="predicted"/>
<feature type="compositionally biased region" description="Basic residues" evidence="1">
    <location>
        <begin position="1"/>
        <end position="23"/>
    </location>
</feature>
<evidence type="ECO:0000313" key="2">
    <source>
        <dbReference type="EMBL" id="GDY49394.1"/>
    </source>
</evidence>
<comment type="caution">
    <text evidence="2">The sequence shown here is derived from an EMBL/GenBank/DDBJ whole genome shotgun (WGS) entry which is preliminary data.</text>
</comment>